<dbReference type="InterPro" id="IPR023042">
    <property type="entry name" value="Peptidase_M17_leu_NH2_pept"/>
</dbReference>
<gene>
    <name evidence="8" type="primary">pepA</name>
    <name evidence="11" type="ORF">SAMN02745196_02461</name>
</gene>
<feature type="binding site" evidence="8">
    <location>
        <position position="342"/>
    </location>
    <ligand>
        <name>Mn(2+)</name>
        <dbReference type="ChEBI" id="CHEBI:29035"/>
        <label>2</label>
    </ligand>
</feature>
<dbReference type="GO" id="GO:0005737">
    <property type="term" value="C:cytoplasm"/>
    <property type="evidence" value="ECO:0007669"/>
    <property type="project" value="UniProtKB-SubCell"/>
</dbReference>
<comment type="subcellular location">
    <subcellularLocation>
        <location evidence="8">Cytoplasm</location>
    </subcellularLocation>
</comment>
<evidence type="ECO:0000313" key="11">
    <source>
        <dbReference type="EMBL" id="SHI03833.1"/>
    </source>
</evidence>
<dbReference type="CDD" id="cd00433">
    <property type="entry name" value="Peptidase_M17"/>
    <property type="match status" value="1"/>
</dbReference>
<dbReference type="Gene3D" id="3.40.630.10">
    <property type="entry name" value="Zn peptidases"/>
    <property type="match status" value="1"/>
</dbReference>
<comment type="cofactor">
    <cofactor evidence="8">
        <name>Mn(2+)</name>
        <dbReference type="ChEBI" id="CHEBI:29035"/>
    </cofactor>
    <text evidence="8">Binds 2 manganese ions per subunit.</text>
</comment>
<sequence length="498" mass="53522">MKINLMDDAFKGSNALLVGVFEECNCVGCCDKAQGLLTQLKESGRFNGNYGEIYTVNGVGEQPREVILLGLGKEKDLNITKVQNLFGKAFKKAQELKLKALDIASFKVEGLCTFRILKAMVEGVMLANYSFDTYKAEKSKCTVEEINIDPSGLELDNEKAEKALKEGMTLAINTMLARDLVNEPSNVLTPTELSERAKAQGEKCGFEVEVFDKEKITELGMRAFLAVGQASYNEPKFIVMRYVGDPGNRDEIVGFVGKGLTFDSGGYSLKPSAGMQDMKSDMAGAAAVIGAMSSIAEMKLQVNVTAVVASCENLISGGGYKPGDIIKSMAGKTIEVANTDCEGRLTLVDAIHYIISKEKVTKVLDIATLTGAVLSALGKITTGVLANDDEFYGVLESAAKKSGEKIWRLPIFEEYKECNHSDVADLHNQGVGGAGTITAGLFLGEFVGNTPWLHLDIAGTGWANSTAECQSKGGTGVGVRTLYYIARNLSQKSCETCK</sequence>
<dbReference type="SUPFAM" id="SSF53187">
    <property type="entry name" value="Zn-dependent exopeptidases"/>
    <property type="match status" value="1"/>
</dbReference>
<dbReference type="HAMAP" id="MF_00181">
    <property type="entry name" value="Cytosol_peptidase_M17"/>
    <property type="match status" value="1"/>
</dbReference>
<keyword evidence="8" id="KW-0963">Cytoplasm</keyword>
<evidence type="ECO:0000256" key="6">
    <source>
        <dbReference type="ARBA" id="ARBA00022801"/>
    </source>
</evidence>
<dbReference type="PRINTS" id="PR00481">
    <property type="entry name" value="LAMNOPPTDASE"/>
</dbReference>
<dbReference type="Proteomes" id="UP000184526">
    <property type="component" value="Unassembled WGS sequence"/>
</dbReference>
<dbReference type="EC" id="3.4.11.1" evidence="8"/>
<feature type="binding site" evidence="8">
    <location>
        <position position="263"/>
    </location>
    <ligand>
        <name>Mn(2+)</name>
        <dbReference type="ChEBI" id="CHEBI:29035"/>
        <label>1</label>
    </ligand>
</feature>
<dbReference type="PANTHER" id="PTHR11963">
    <property type="entry name" value="LEUCINE AMINOPEPTIDASE-RELATED"/>
    <property type="match status" value="1"/>
</dbReference>
<protein>
    <recommendedName>
        <fullName evidence="8">Probable cytosol aminopeptidase</fullName>
        <ecNumber evidence="8">3.4.11.1</ecNumber>
    </recommendedName>
    <alternativeName>
        <fullName evidence="8">Leucine aminopeptidase</fullName>
        <shortName evidence="8">LAP</shortName>
        <ecNumber evidence="8">3.4.11.10</ecNumber>
    </alternativeName>
    <alternativeName>
        <fullName evidence="8">Leucyl aminopeptidase</fullName>
    </alternativeName>
</protein>
<feature type="binding site" evidence="8">
    <location>
        <position position="340"/>
    </location>
    <ligand>
        <name>Mn(2+)</name>
        <dbReference type="ChEBI" id="CHEBI:29035"/>
        <label>1</label>
    </ligand>
</feature>
<evidence type="ECO:0000256" key="7">
    <source>
        <dbReference type="ARBA" id="ARBA00049972"/>
    </source>
</evidence>
<evidence type="ECO:0000256" key="8">
    <source>
        <dbReference type="HAMAP-Rule" id="MF_00181"/>
    </source>
</evidence>
<evidence type="ECO:0000256" key="5">
    <source>
        <dbReference type="ARBA" id="ARBA00022670"/>
    </source>
</evidence>
<dbReference type="STRING" id="1121306.SAMN02745196_02461"/>
<keyword evidence="8" id="KW-0464">Manganese</keyword>
<dbReference type="NCBIfam" id="NF002083">
    <property type="entry name" value="PRK00913.3-5"/>
    <property type="match status" value="1"/>
</dbReference>
<proteinExistence type="inferred from homology"/>
<comment type="catalytic activity">
    <reaction evidence="2 8">
        <text>Release of an N-terminal amino acid, preferentially leucine, but not glutamic or aspartic acids.</text>
        <dbReference type="EC" id="3.4.11.10"/>
    </reaction>
</comment>
<dbReference type="PANTHER" id="PTHR11963:SF23">
    <property type="entry name" value="CYTOSOL AMINOPEPTIDASE"/>
    <property type="match status" value="1"/>
</dbReference>
<keyword evidence="12" id="KW-1185">Reference proteome</keyword>
<evidence type="ECO:0000256" key="1">
    <source>
        <dbReference type="ARBA" id="ARBA00000135"/>
    </source>
</evidence>
<dbReference type="Pfam" id="PF02789">
    <property type="entry name" value="Peptidase_M17_N"/>
    <property type="match status" value="1"/>
</dbReference>
<evidence type="ECO:0000256" key="4">
    <source>
        <dbReference type="ARBA" id="ARBA00022438"/>
    </source>
</evidence>
<dbReference type="RefSeq" id="WP_072832317.1">
    <property type="nucleotide sequence ID" value="NZ_FQXP01000010.1"/>
</dbReference>
<dbReference type="OrthoDB" id="9809354at2"/>
<dbReference type="AlphaFoldDB" id="A0A1M5XX61"/>
<reference evidence="11 12" key="1">
    <citation type="submission" date="2016-11" db="EMBL/GenBank/DDBJ databases">
        <authorList>
            <person name="Jaros S."/>
            <person name="Januszkiewicz K."/>
            <person name="Wedrychowicz H."/>
        </authorList>
    </citation>
    <scope>NUCLEOTIDE SEQUENCE [LARGE SCALE GENOMIC DNA]</scope>
    <source>
        <strain evidence="11 12">DSM 3089</strain>
    </source>
</reference>
<dbReference type="EMBL" id="FQXP01000010">
    <property type="protein sequence ID" value="SHI03833.1"/>
    <property type="molecule type" value="Genomic_DNA"/>
</dbReference>
<accession>A0A1M5XX61</accession>
<comment type="function">
    <text evidence="7 8">Presumably involved in the processing and regular turnover of intracellular proteins. Catalyzes the removal of unsubstituted N-terminal amino acids from various peptides.</text>
</comment>
<dbReference type="GO" id="GO:0070006">
    <property type="term" value="F:metalloaminopeptidase activity"/>
    <property type="evidence" value="ECO:0007669"/>
    <property type="project" value="InterPro"/>
</dbReference>
<keyword evidence="5 8" id="KW-0645">Protease</keyword>
<dbReference type="GO" id="GO:0006508">
    <property type="term" value="P:proteolysis"/>
    <property type="evidence" value="ECO:0007669"/>
    <property type="project" value="UniProtKB-KW"/>
</dbReference>
<dbReference type="GO" id="GO:0030145">
    <property type="term" value="F:manganese ion binding"/>
    <property type="evidence" value="ECO:0007669"/>
    <property type="project" value="UniProtKB-UniRule"/>
</dbReference>
<dbReference type="SUPFAM" id="SSF52949">
    <property type="entry name" value="Macro domain-like"/>
    <property type="match status" value="1"/>
</dbReference>
<dbReference type="InterPro" id="IPR008283">
    <property type="entry name" value="Peptidase_M17_N"/>
</dbReference>
<feature type="binding site" evidence="8">
    <location>
        <position position="281"/>
    </location>
    <ligand>
        <name>Mn(2+)</name>
        <dbReference type="ChEBI" id="CHEBI:29035"/>
        <label>2</label>
    </ligand>
</feature>
<name>A0A1M5XX61_9CLOT</name>
<feature type="domain" description="Peptidase M17 leucyl aminopeptidase N-terminal" evidence="10">
    <location>
        <begin position="32"/>
        <end position="138"/>
    </location>
</feature>
<evidence type="ECO:0000256" key="3">
    <source>
        <dbReference type="ARBA" id="ARBA00009528"/>
    </source>
</evidence>
<dbReference type="NCBIfam" id="NF002073">
    <property type="entry name" value="PRK00913.1-2"/>
    <property type="match status" value="1"/>
</dbReference>
<dbReference type="EC" id="3.4.11.10" evidence="8"/>
<evidence type="ECO:0000259" key="9">
    <source>
        <dbReference type="Pfam" id="PF00883"/>
    </source>
</evidence>
<evidence type="ECO:0000259" key="10">
    <source>
        <dbReference type="Pfam" id="PF02789"/>
    </source>
</evidence>
<feature type="active site" evidence="8">
    <location>
        <position position="270"/>
    </location>
</feature>
<evidence type="ECO:0000256" key="2">
    <source>
        <dbReference type="ARBA" id="ARBA00000967"/>
    </source>
</evidence>
<evidence type="ECO:0000313" key="12">
    <source>
        <dbReference type="Proteomes" id="UP000184526"/>
    </source>
</evidence>
<keyword evidence="8" id="KW-0479">Metal-binding</keyword>
<dbReference type="InterPro" id="IPR011356">
    <property type="entry name" value="Leucine_aapep/pepB"/>
</dbReference>
<comment type="catalytic activity">
    <reaction evidence="1 8">
        <text>Release of an N-terminal amino acid, Xaa-|-Yaa-, in which Xaa is preferably Leu, but may be other amino acids including Pro although not Arg or Lys, and Yaa may be Pro. Amino acid amides and methyl esters are also readily hydrolyzed, but rates on arylamides are exceedingly low.</text>
        <dbReference type="EC" id="3.4.11.1"/>
    </reaction>
</comment>
<dbReference type="Gene3D" id="3.40.220.10">
    <property type="entry name" value="Leucine Aminopeptidase, subunit E, domain 1"/>
    <property type="match status" value="1"/>
</dbReference>
<feature type="binding site" evidence="8">
    <location>
        <position position="263"/>
    </location>
    <ligand>
        <name>Mn(2+)</name>
        <dbReference type="ChEBI" id="CHEBI:29035"/>
        <label>2</label>
    </ligand>
</feature>
<comment type="similarity">
    <text evidence="3 8">Belongs to the peptidase M17 family.</text>
</comment>
<keyword evidence="4 8" id="KW-0031">Aminopeptidase</keyword>
<feature type="domain" description="Cytosol aminopeptidase" evidence="9">
    <location>
        <begin position="176"/>
        <end position="482"/>
    </location>
</feature>
<organism evidence="11 12">
    <name type="scientific">Clostridium collagenovorans DSM 3089</name>
    <dbReference type="NCBI Taxonomy" id="1121306"/>
    <lineage>
        <taxon>Bacteria</taxon>
        <taxon>Bacillati</taxon>
        <taxon>Bacillota</taxon>
        <taxon>Clostridia</taxon>
        <taxon>Eubacteriales</taxon>
        <taxon>Clostridiaceae</taxon>
        <taxon>Clostridium</taxon>
    </lineage>
</organism>
<feature type="binding site" evidence="8">
    <location>
        <position position="258"/>
    </location>
    <ligand>
        <name>Mn(2+)</name>
        <dbReference type="ChEBI" id="CHEBI:29035"/>
        <label>2</label>
    </ligand>
</feature>
<feature type="binding site" evidence="8">
    <location>
        <position position="342"/>
    </location>
    <ligand>
        <name>Mn(2+)</name>
        <dbReference type="ChEBI" id="CHEBI:29035"/>
        <label>1</label>
    </ligand>
</feature>
<dbReference type="NCBIfam" id="NF002074">
    <property type="entry name" value="PRK00913.1-4"/>
    <property type="match status" value="1"/>
</dbReference>
<dbReference type="InterPro" id="IPR043472">
    <property type="entry name" value="Macro_dom-like"/>
</dbReference>
<dbReference type="InterPro" id="IPR000819">
    <property type="entry name" value="Peptidase_M17_C"/>
</dbReference>
<feature type="active site" evidence="8">
    <location>
        <position position="344"/>
    </location>
</feature>
<keyword evidence="6 8" id="KW-0378">Hydrolase</keyword>
<dbReference type="Pfam" id="PF00883">
    <property type="entry name" value="Peptidase_M17"/>
    <property type="match status" value="1"/>
</dbReference>